<accession>A0ACB0EXA8</accession>
<dbReference type="EMBL" id="OX596112">
    <property type="protein sequence ID" value="CAI9705295.1"/>
    <property type="molecule type" value="Genomic_DNA"/>
</dbReference>
<sequence>MGAHSSSRCQVTSIQRQVTEGVCLYVHTGDDYGFTSVMHGIHWHFESECDWHPDPCAYPQASHLLGFVLKGDALLSDDDKQDLHGSQERAGCLPVADLKPRTLGSTCPPAHCSSPTRSSESALQITAQKQAGWEEEKGLEKIDS</sequence>
<dbReference type="Proteomes" id="UP001162501">
    <property type="component" value="Chromosome 28"/>
</dbReference>
<gene>
    <name evidence="1" type="ORF">MRATA1EN3_LOCUS16508</name>
</gene>
<protein>
    <submittedName>
        <fullName evidence="1">Uncharacterized protein</fullName>
    </submittedName>
</protein>
<reference evidence="1" key="1">
    <citation type="submission" date="2023-05" db="EMBL/GenBank/DDBJ databases">
        <authorList>
            <consortium name="ELIXIR-Norway"/>
        </authorList>
    </citation>
    <scope>NUCLEOTIDE SEQUENCE</scope>
</reference>
<name>A0ACB0EXA8_RANTA</name>
<evidence type="ECO:0000313" key="1">
    <source>
        <dbReference type="EMBL" id="CAI9705295.1"/>
    </source>
</evidence>
<proteinExistence type="predicted"/>
<evidence type="ECO:0000313" key="2">
    <source>
        <dbReference type="Proteomes" id="UP001162501"/>
    </source>
</evidence>
<organism evidence="1 2">
    <name type="scientific">Rangifer tarandus platyrhynchus</name>
    <name type="common">Svalbard reindeer</name>
    <dbReference type="NCBI Taxonomy" id="3082113"/>
    <lineage>
        <taxon>Eukaryota</taxon>
        <taxon>Metazoa</taxon>
        <taxon>Chordata</taxon>
        <taxon>Craniata</taxon>
        <taxon>Vertebrata</taxon>
        <taxon>Euteleostomi</taxon>
        <taxon>Mammalia</taxon>
        <taxon>Eutheria</taxon>
        <taxon>Laurasiatheria</taxon>
        <taxon>Artiodactyla</taxon>
        <taxon>Ruminantia</taxon>
        <taxon>Pecora</taxon>
        <taxon>Cervidae</taxon>
        <taxon>Odocoileinae</taxon>
        <taxon>Rangifer</taxon>
    </lineage>
</organism>